<dbReference type="HOGENOM" id="CLU_2429564_0_0_1"/>
<organism evidence="1 2">
    <name type="scientific">Megaselia scalaris</name>
    <name type="common">Humpbacked fly</name>
    <name type="synonym">Phora scalaris</name>
    <dbReference type="NCBI Taxonomy" id="36166"/>
    <lineage>
        <taxon>Eukaryota</taxon>
        <taxon>Metazoa</taxon>
        <taxon>Ecdysozoa</taxon>
        <taxon>Arthropoda</taxon>
        <taxon>Hexapoda</taxon>
        <taxon>Insecta</taxon>
        <taxon>Pterygota</taxon>
        <taxon>Neoptera</taxon>
        <taxon>Endopterygota</taxon>
        <taxon>Diptera</taxon>
        <taxon>Brachycera</taxon>
        <taxon>Muscomorpha</taxon>
        <taxon>Platypezoidea</taxon>
        <taxon>Phoridae</taxon>
        <taxon>Megaseliini</taxon>
        <taxon>Megaselia</taxon>
    </lineage>
</organism>
<sequence>MINFTPLASKKIQLQAQATFLSDGYAAHLNNLQALGGSRPAQGNARMVIPRGCFNLPGQPRRRSKETPNAVAVASPIRSGYFKRKTYLSHV</sequence>
<dbReference type="EnsemblMetazoa" id="MESCA008920-RA">
    <property type="protein sequence ID" value="MESCA008920-PA"/>
    <property type="gene ID" value="MESCA008920"/>
</dbReference>
<accession>T1GYJ1</accession>
<dbReference type="Proteomes" id="UP000015102">
    <property type="component" value="Unassembled WGS sequence"/>
</dbReference>
<proteinExistence type="predicted"/>
<evidence type="ECO:0000313" key="2">
    <source>
        <dbReference type="Proteomes" id="UP000015102"/>
    </source>
</evidence>
<dbReference type="AlphaFoldDB" id="T1GYJ1"/>
<reference evidence="2" key="1">
    <citation type="submission" date="2013-02" db="EMBL/GenBank/DDBJ databases">
        <authorList>
            <person name="Hughes D."/>
        </authorList>
    </citation>
    <scope>NUCLEOTIDE SEQUENCE</scope>
    <source>
        <strain>Durham</strain>
        <strain evidence="2">NC isolate 2 -- Noor lab</strain>
    </source>
</reference>
<keyword evidence="2" id="KW-1185">Reference proteome</keyword>
<name>T1GYJ1_MEGSC</name>
<dbReference type="EMBL" id="CAQQ02375024">
    <property type="status" value="NOT_ANNOTATED_CDS"/>
    <property type="molecule type" value="Genomic_DNA"/>
</dbReference>
<protein>
    <submittedName>
        <fullName evidence="1">Uncharacterized protein</fullName>
    </submittedName>
</protein>
<evidence type="ECO:0000313" key="1">
    <source>
        <dbReference type="EnsemblMetazoa" id="MESCA008920-PA"/>
    </source>
</evidence>
<reference evidence="1" key="2">
    <citation type="submission" date="2015-06" db="UniProtKB">
        <authorList>
            <consortium name="EnsemblMetazoa"/>
        </authorList>
    </citation>
    <scope>IDENTIFICATION</scope>
</reference>
<dbReference type="STRING" id="36166.T1GYJ1"/>